<protein>
    <submittedName>
        <fullName evidence="2">Cupredoxin domain-containing protein</fullName>
    </submittedName>
</protein>
<dbReference type="Gene3D" id="2.60.40.420">
    <property type="entry name" value="Cupredoxins - blue copper proteins"/>
    <property type="match status" value="1"/>
</dbReference>
<dbReference type="Proteomes" id="UP001626603">
    <property type="component" value="Chromosome"/>
</dbReference>
<feature type="domain" description="EfeO-type cupredoxin-like" evidence="1">
    <location>
        <begin position="17"/>
        <end position="110"/>
    </location>
</feature>
<name>A0ABD8AA12_9EURY</name>
<accession>A0ABD8AA12</accession>
<dbReference type="InterPro" id="IPR008972">
    <property type="entry name" value="Cupredoxin"/>
</dbReference>
<keyword evidence="3" id="KW-1185">Reference proteome</keyword>
<dbReference type="InterPro" id="IPR028096">
    <property type="entry name" value="EfeO_Cupredoxin"/>
</dbReference>
<organism evidence="2 3">
    <name type="scientific">Methanoculleus palmolei</name>
    <dbReference type="NCBI Taxonomy" id="72612"/>
    <lineage>
        <taxon>Archaea</taxon>
        <taxon>Methanobacteriati</taxon>
        <taxon>Methanobacteriota</taxon>
        <taxon>Stenosarchaea group</taxon>
        <taxon>Methanomicrobia</taxon>
        <taxon>Methanomicrobiales</taxon>
        <taxon>Methanomicrobiaceae</taxon>
        <taxon>Methanoculleus</taxon>
    </lineage>
</organism>
<reference evidence="2 3" key="1">
    <citation type="submission" date="2023-10" db="EMBL/GenBank/DDBJ databases">
        <title>The complete genome sequence of Methanoculleus palmolei DSM 4273.</title>
        <authorList>
            <person name="Lai S.-J."/>
            <person name="You Y.-T."/>
            <person name="Chen S.-C."/>
        </authorList>
    </citation>
    <scope>NUCLEOTIDE SEQUENCE [LARGE SCALE GENOMIC DNA]</scope>
    <source>
        <strain evidence="2 3">DSM 4273</strain>
    </source>
</reference>
<evidence type="ECO:0000313" key="2">
    <source>
        <dbReference type="EMBL" id="WOX56354.1"/>
    </source>
</evidence>
<evidence type="ECO:0000313" key="3">
    <source>
        <dbReference type="Proteomes" id="UP001626603"/>
    </source>
</evidence>
<proteinExistence type="predicted"/>
<dbReference type="SUPFAM" id="SSF49503">
    <property type="entry name" value="Cupredoxins"/>
    <property type="match status" value="1"/>
</dbReference>
<dbReference type="EMBL" id="CP137641">
    <property type="protein sequence ID" value="WOX56354.1"/>
    <property type="molecule type" value="Genomic_DNA"/>
</dbReference>
<gene>
    <name evidence="2" type="ORF">R6Y95_03215</name>
</gene>
<dbReference type="AlphaFoldDB" id="A0ABD8AA12"/>
<sequence>MTPEVTPAQPRVAGGRDVTVEIAAENMAFNAGTITVPAGARVAIIFENRDEGVPHNVSVYTDSSATTPIYVGEIVTGPARAAYAFTAPGTSGTYFFRCDVHPSMNGDFIVE</sequence>
<evidence type="ECO:0000259" key="1">
    <source>
        <dbReference type="Pfam" id="PF13473"/>
    </source>
</evidence>
<dbReference type="Pfam" id="PF13473">
    <property type="entry name" value="Cupredoxin_1"/>
    <property type="match status" value="1"/>
</dbReference>